<evidence type="ECO:0000313" key="8">
    <source>
        <dbReference type="Proteomes" id="UP000186058"/>
    </source>
</evidence>
<dbReference type="Gene3D" id="2.60.40.1180">
    <property type="entry name" value="Golgi alpha-mannosidase II"/>
    <property type="match status" value="1"/>
</dbReference>
<keyword evidence="2" id="KW-0732">Signal</keyword>
<evidence type="ECO:0000256" key="1">
    <source>
        <dbReference type="ARBA" id="ARBA00005382"/>
    </source>
</evidence>
<evidence type="ECO:0000256" key="4">
    <source>
        <dbReference type="RuleBase" id="RU361188"/>
    </source>
</evidence>
<dbReference type="PRINTS" id="PR00843">
    <property type="entry name" value="GLHYDRLASE30"/>
</dbReference>
<dbReference type="RefSeq" id="WP_074106867.1">
    <property type="nucleotide sequence ID" value="NZ_LVWI01000003.1"/>
</dbReference>
<accession>A0ABX3ES55</accession>
<proteinExistence type="inferred from homology"/>
<dbReference type="InterPro" id="IPR017853">
    <property type="entry name" value="GH"/>
</dbReference>
<evidence type="ECO:0000256" key="3">
    <source>
        <dbReference type="ARBA" id="ARBA00022801"/>
    </source>
</evidence>
<gene>
    <name evidence="7" type="ORF">A3844_05695</name>
</gene>
<feature type="domain" description="Glycosyl hydrolase family 30 beta sandwich" evidence="6">
    <location>
        <begin position="387"/>
        <end position="447"/>
    </location>
</feature>
<evidence type="ECO:0000256" key="2">
    <source>
        <dbReference type="ARBA" id="ARBA00022729"/>
    </source>
</evidence>
<name>A0ABX3ES55_9BACL</name>
<evidence type="ECO:0000259" key="5">
    <source>
        <dbReference type="Pfam" id="PF02055"/>
    </source>
</evidence>
<feature type="domain" description="Glycosyl hydrolase family 30 TIM-barrel" evidence="5">
    <location>
        <begin position="52"/>
        <end position="384"/>
    </location>
</feature>
<comment type="similarity">
    <text evidence="1 4">Belongs to the glycosyl hydrolase 30 family.</text>
</comment>
<dbReference type="Pfam" id="PF02055">
    <property type="entry name" value="Glyco_hydro_30"/>
    <property type="match status" value="1"/>
</dbReference>
<dbReference type="SUPFAM" id="SSF51445">
    <property type="entry name" value="(Trans)glycosidases"/>
    <property type="match status" value="1"/>
</dbReference>
<reference evidence="7 8" key="1">
    <citation type="submission" date="2016-03" db="EMBL/GenBank/DDBJ databases">
        <authorList>
            <person name="Sant'Anna F.H."/>
            <person name="Ambrosini A."/>
            <person name="Souza R."/>
            <person name="Bach E."/>
            <person name="Fernandes G."/>
            <person name="Balsanelli E."/>
            <person name="Baura V.A."/>
            <person name="Souza E.M."/>
            <person name="Passaglia L."/>
        </authorList>
    </citation>
    <scope>NUCLEOTIDE SEQUENCE [LARGE SCALE GENOMIC DNA]</scope>
    <source>
        <strain evidence="7 8">P26E</strain>
    </source>
</reference>
<dbReference type="InterPro" id="IPR033452">
    <property type="entry name" value="GH30_C"/>
</dbReference>
<protein>
    <submittedName>
        <fullName evidence="7">Glucosylceramidase</fullName>
    </submittedName>
</protein>
<dbReference type="Gene3D" id="3.20.20.80">
    <property type="entry name" value="Glycosidases"/>
    <property type="match status" value="1"/>
</dbReference>
<dbReference type="InterPro" id="IPR001139">
    <property type="entry name" value="Glyco_hydro_30"/>
</dbReference>
<evidence type="ECO:0000259" key="6">
    <source>
        <dbReference type="Pfam" id="PF17189"/>
    </source>
</evidence>
<dbReference type="PANTHER" id="PTHR11069:SF23">
    <property type="entry name" value="LYSOSOMAL ACID GLUCOSYLCERAMIDASE"/>
    <property type="match status" value="1"/>
</dbReference>
<comment type="caution">
    <text evidence="7">The sequence shown here is derived from an EMBL/GenBank/DDBJ whole genome shotgun (WGS) entry which is preliminary data.</text>
</comment>
<dbReference type="EMBL" id="LVWI01000003">
    <property type="protein sequence ID" value="OKP90519.1"/>
    <property type="molecule type" value="Genomic_DNA"/>
</dbReference>
<dbReference type="Pfam" id="PF17189">
    <property type="entry name" value="Glyco_hydro_30C"/>
    <property type="match status" value="1"/>
</dbReference>
<keyword evidence="4" id="KW-0326">Glycosidase</keyword>
<organism evidence="7 8">
    <name type="scientific">Paenibacillus helianthi</name>
    <dbReference type="NCBI Taxonomy" id="1349432"/>
    <lineage>
        <taxon>Bacteria</taxon>
        <taxon>Bacillati</taxon>
        <taxon>Bacillota</taxon>
        <taxon>Bacilli</taxon>
        <taxon>Bacillales</taxon>
        <taxon>Paenibacillaceae</taxon>
        <taxon>Paenibacillus</taxon>
    </lineage>
</organism>
<dbReference type="PANTHER" id="PTHR11069">
    <property type="entry name" value="GLUCOSYLCERAMIDASE"/>
    <property type="match status" value="1"/>
</dbReference>
<dbReference type="InterPro" id="IPR033453">
    <property type="entry name" value="Glyco_hydro_30_TIM-barrel"/>
</dbReference>
<dbReference type="InterPro" id="IPR013780">
    <property type="entry name" value="Glyco_hydro_b"/>
</dbReference>
<dbReference type="Proteomes" id="UP000186058">
    <property type="component" value="Unassembled WGS sequence"/>
</dbReference>
<keyword evidence="8" id="KW-1185">Reference proteome</keyword>
<evidence type="ECO:0000313" key="7">
    <source>
        <dbReference type="EMBL" id="OKP90519.1"/>
    </source>
</evidence>
<keyword evidence="3 4" id="KW-0378">Hydrolase</keyword>
<sequence length="450" mass="50632">MTITHSTVRVIQTAKETGDRLTELEALAFQPDSAEKENELINIYEDLEYQVIEGFGGALTEASAVTLAKLSPGKQQEIIDAYFHPEHGIGYTLCRSHIQSCDFSKGNYAYVDGTDPELSSFNISRDQESILPLIQRAASSVGDSFRLFSSPWSPPAFMKTNGEMNNGGKLKPEYRQAWANLFVKYIQSYAEAGIDIWAVSVQNEAKAAQIWDSCIYTAEEEKDFVRDELGPALEAAGLSHVKVLVWDHNKERVYERAKTAFEDQAASKYIWGICFHWYSGDHFEALSAVHDRFPDKKLFFSEGCQEGGVQLGSWNTGERYGHDIIGNLNHWMSCWTDWNIVLDEQGGPNHVGNFCDAPIIGDTTKDEVIYESSYYYIGHFSKYIRPGAIRVGSSKYTDKLETTAFRNPDGTYAVIVLNRTDSQLPFTLRFKGELAENIIPAHAIQTLLFQ</sequence>